<evidence type="ECO:0000313" key="3">
    <source>
        <dbReference type="Proteomes" id="UP001476807"/>
    </source>
</evidence>
<keyword evidence="2" id="KW-0808">Transferase</keyword>
<dbReference type="PANTHER" id="PTHR22916">
    <property type="entry name" value="GLYCOSYLTRANSFERASE"/>
    <property type="match status" value="1"/>
</dbReference>
<dbReference type="InterPro" id="IPR029044">
    <property type="entry name" value="Nucleotide-diphossugar_trans"/>
</dbReference>
<accession>A0ABV1RW68</accession>
<dbReference type="EC" id="2.4.-.-" evidence="2"/>
<comment type="caution">
    <text evidence="2">The sequence shown here is derived from an EMBL/GenBank/DDBJ whole genome shotgun (WGS) entry which is preliminary data.</text>
</comment>
<dbReference type="Pfam" id="PF00535">
    <property type="entry name" value="Glycos_transf_2"/>
    <property type="match status" value="1"/>
</dbReference>
<dbReference type="CDD" id="cd06433">
    <property type="entry name" value="GT_2_WfgS_like"/>
    <property type="match status" value="1"/>
</dbReference>
<protein>
    <submittedName>
        <fullName evidence="2">Glycosyltransferase family 2 protein</fullName>
        <ecNumber evidence="2">2.4.-.-</ecNumber>
    </submittedName>
</protein>
<dbReference type="PANTHER" id="PTHR22916:SF67">
    <property type="entry name" value="COLANIC ACID BIOSYNTHESIS GLYCOSYL TRANSFERASE WCAE-RELATED"/>
    <property type="match status" value="1"/>
</dbReference>
<evidence type="ECO:0000313" key="2">
    <source>
        <dbReference type="EMBL" id="MER2998305.1"/>
    </source>
</evidence>
<reference evidence="2 3" key="1">
    <citation type="submission" date="2024-06" db="EMBL/GenBank/DDBJ databases">
        <title>Pontibacter populi HYL7-15.</title>
        <authorList>
            <person name="Kim M.K."/>
        </authorList>
    </citation>
    <scope>NUCLEOTIDE SEQUENCE [LARGE SCALE GENOMIC DNA]</scope>
    <source>
        <strain evidence="2 3">HYL7-15</strain>
    </source>
</reference>
<keyword evidence="2" id="KW-0328">Glycosyltransferase</keyword>
<dbReference type="SUPFAM" id="SSF53448">
    <property type="entry name" value="Nucleotide-diphospho-sugar transferases"/>
    <property type="match status" value="1"/>
</dbReference>
<sequence>MRISIISINYNNTEGLEQTIKSVLAQTYDNIEYIVVDGGSTDGSIDIINRHSDFISYWVSEKDRGVYNAMNKGIEQAHGDYLMFLNSGDTFYNNQVLEHVNKYFSLKNEIIYGDLNVVRNGCEEFINYPDQLSFRHLFNGNICHQAIFYQKDLFKKVGIYLEDYTITADWVHLVTAIFKYNCSYIHIPVIISTYPLNGISEDPNNLETLITERERFLNSEFSLFTDDYKELERLNMENKKLEKSNALLKNSKLYKANYKLRSLFNKFIK</sequence>
<feature type="domain" description="Glycosyltransferase 2-like" evidence="1">
    <location>
        <begin position="4"/>
        <end position="126"/>
    </location>
</feature>
<dbReference type="GO" id="GO:0016757">
    <property type="term" value="F:glycosyltransferase activity"/>
    <property type="evidence" value="ECO:0007669"/>
    <property type="project" value="UniProtKB-KW"/>
</dbReference>
<organism evidence="2 3">
    <name type="scientific">Pontibacter populi</name>
    <dbReference type="NCBI Taxonomy" id="890055"/>
    <lineage>
        <taxon>Bacteria</taxon>
        <taxon>Pseudomonadati</taxon>
        <taxon>Bacteroidota</taxon>
        <taxon>Cytophagia</taxon>
        <taxon>Cytophagales</taxon>
        <taxon>Hymenobacteraceae</taxon>
        <taxon>Pontibacter</taxon>
    </lineage>
</organism>
<dbReference type="RefSeq" id="WP_350412755.1">
    <property type="nucleotide sequence ID" value="NZ_JBEOKT010000010.1"/>
</dbReference>
<dbReference type="Gene3D" id="3.90.550.10">
    <property type="entry name" value="Spore Coat Polysaccharide Biosynthesis Protein SpsA, Chain A"/>
    <property type="match status" value="1"/>
</dbReference>
<gene>
    <name evidence="2" type="ORF">ABS362_12175</name>
</gene>
<dbReference type="Proteomes" id="UP001476807">
    <property type="component" value="Unassembled WGS sequence"/>
</dbReference>
<keyword evidence="3" id="KW-1185">Reference proteome</keyword>
<proteinExistence type="predicted"/>
<dbReference type="EMBL" id="JBEOKT010000010">
    <property type="protein sequence ID" value="MER2998305.1"/>
    <property type="molecule type" value="Genomic_DNA"/>
</dbReference>
<dbReference type="InterPro" id="IPR001173">
    <property type="entry name" value="Glyco_trans_2-like"/>
</dbReference>
<name>A0ABV1RW68_9BACT</name>
<evidence type="ECO:0000259" key="1">
    <source>
        <dbReference type="Pfam" id="PF00535"/>
    </source>
</evidence>